<proteinExistence type="predicted"/>
<feature type="compositionally biased region" description="Basic residues" evidence="1">
    <location>
        <begin position="119"/>
        <end position="132"/>
    </location>
</feature>
<organism evidence="2 3">
    <name type="scientific">Podarcis lilfordi</name>
    <name type="common">Lilford's wall lizard</name>
    <dbReference type="NCBI Taxonomy" id="74358"/>
    <lineage>
        <taxon>Eukaryota</taxon>
        <taxon>Metazoa</taxon>
        <taxon>Chordata</taxon>
        <taxon>Craniata</taxon>
        <taxon>Vertebrata</taxon>
        <taxon>Euteleostomi</taxon>
        <taxon>Lepidosauria</taxon>
        <taxon>Squamata</taxon>
        <taxon>Bifurcata</taxon>
        <taxon>Unidentata</taxon>
        <taxon>Episquamata</taxon>
        <taxon>Laterata</taxon>
        <taxon>Lacertibaenia</taxon>
        <taxon>Lacertidae</taxon>
        <taxon>Podarcis</taxon>
    </lineage>
</organism>
<accession>A0AA35KE29</accession>
<evidence type="ECO:0000256" key="1">
    <source>
        <dbReference type="SAM" id="MobiDB-lite"/>
    </source>
</evidence>
<keyword evidence="3" id="KW-1185">Reference proteome</keyword>
<dbReference type="Proteomes" id="UP001178461">
    <property type="component" value="Chromosome 5"/>
</dbReference>
<reference evidence="2" key="1">
    <citation type="submission" date="2022-12" db="EMBL/GenBank/DDBJ databases">
        <authorList>
            <person name="Alioto T."/>
            <person name="Alioto T."/>
            <person name="Gomez Garrido J."/>
        </authorList>
    </citation>
    <scope>NUCLEOTIDE SEQUENCE</scope>
</reference>
<evidence type="ECO:0000313" key="3">
    <source>
        <dbReference type="Proteomes" id="UP001178461"/>
    </source>
</evidence>
<dbReference type="EMBL" id="OX395130">
    <property type="protein sequence ID" value="CAI5775543.1"/>
    <property type="molecule type" value="Genomic_DNA"/>
</dbReference>
<feature type="compositionally biased region" description="Basic and acidic residues" evidence="1">
    <location>
        <begin position="99"/>
        <end position="109"/>
    </location>
</feature>
<protein>
    <submittedName>
        <fullName evidence="2">Uncharacterized protein</fullName>
    </submittedName>
</protein>
<feature type="region of interest" description="Disordered" evidence="1">
    <location>
        <begin position="77"/>
        <end position="132"/>
    </location>
</feature>
<name>A0AA35KE29_9SAUR</name>
<feature type="compositionally biased region" description="Basic residues" evidence="1">
    <location>
        <begin position="84"/>
        <end position="98"/>
    </location>
</feature>
<sequence>MRHPSARTLWAPLVQPRSASCFHPGCWVTVPAQLPSRVEQSSSSSSGIALVLRAPSFSPAEAAAAAVYDWWSLRASAESGAPKANRRRRQQKTPRLRGRAADEVPRRAPEGSLGCSKGRCSRRVQGKRARGE</sequence>
<evidence type="ECO:0000313" key="2">
    <source>
        <dbReference type="EMBL" id="CAI5775543.1"/>
    </source>
</evidence>
<dbReference type="AlphaFoldDB" id="A0AA35KE29"/>
<gene>
    <name evidence="2" type="ORF">PODLI_1B006371</name>
</gene>